<dbReference type="EMBL" id="WXEW01000009">
    <property type="protein sequence ID" value="NAS25924.1"/>
    <property type="molecule type" value="Genomic_DNA"/>
</dbReference>
<reference evidence="2 3" key="1">
    <citation type="submission" date="2020-01" db="EMBL/GenBank/DDBJ databases">
        <title>Herbidospora sp. NEAU-GS84 nov., a novel actinomycete isolated from soil.</title>
        <authorList>
            <person name="Han L."/>
        </authorList>
    </citation>
    <scope>NUCLEOTIDE SEQUENCE [LARGE SCALE GENOMIC DNA]</scope>
    <source>
        <strain evidence="2 3">NEAU-GS84</strain>
    </source>
</reference>
<comment type="caution">
    <text evidence="2">The sequence shown here is derived from an EMBL/GenBank/DDBJ whole genome shotgun (WGS) entry which is preliminary data.</text>
</comment>
<evidence type="ECO:0000313" key="2">
    <source>
        <dbReference type="EMBL" id="NAS25924.1"/>
    </source>
</evidence>
<accession>A0A7C9JFE7</accession>
<dbReference type="Gene3D" id="3.40.50.1820">
    <property type="entry name" value="alpha/beta hydrolase"/>
    <property type="match status" value="1"/>
</dbReference>
<dbReference type="GO" id="GO:0006508">
    <property type="term" value="P:proteolysis"/>
    <property type="evidence" value="ECO:0007669"/>
    <property type="project" value="InterPro"/>
</dbReference>
<evidence type="ECO:0000259" key="1">
    <source>
        <dbReference type="Pfam" id="PF00326"/>
    </source>
</evidence>
<dbReference type="SUPFAM" id="SSF53474">
    <property type="entry name" value="alpha/beta-Hydrolases"/>
    <property type="match status" value="1"/>
</dbReference>
<dbReference type="InterPro" id="IPR029058">
    <property type="entry name" value="AB_hydrolase_fold"/>
</dbReference>
<dbReference type="Pfam" id="PF00326">
    <property type="entry name" value="Peptidase_S9"/>
    <property type="match status" value="1"/>
</dbReference>
<dbReference type="Proteomes" id="UP000479526">
    <property type="component" value="Unassembled WGS sequence"/>
</dbReference>
<feature type="domain" description="Peptidase S9 prolyl oligopeptidase catalytic" evidence="1">
    <location>
        <begin position="27"/>
        <end position="75"/>
    </location>
</feature>
<gene>
    <name evidence="2" type="ORF">GT755_30130</name>
</gene>
<sequence>MYDVDAAERQRLTRLMEHDADIPIVRHRRPVFIAQGAADTVVYPPASKTTADQLAAAGTDVTFRFYPGADHSGPMTAALPELLAWAATQTRS</sequence>
<keyword evidence="3" id="KW-1185">Reference proteome</keyword>
<dbReference type="GO" id="GO:0008236">
    <property type="term" value="F:serine-type peptidase activity"/>
    <property type="evidence" value="ECO:0007669"/>
    <property type="project" value="InterPro"/>
</dbReference>
<dbReference type="RefSeq" id="WP_161482946.1">
    <property type="nucleotide sequence ID" value="NZ_WXEW01000009.1"/>
</dbReference>
<evidence type="ECO:0000313" key="3">
    <source>
        <dbReference type="Proteomes" id="UP000479526"/>
    </source>
</evidence>
<name>A0A7C9JFE7_9ACTN</name>
<protein>
    <submittedName>
        <fullName evidence="2">Prolyl oligopeptidase family serine peptidase</fullName>
    </submittedName>
</protein>
<proteinExistence type="predicted"/>
<organism evidence="2 3">
    <name type="scientific">Herbidospora solisilvae</name>
    <dbReference type="NCBI Taxonomy" id="2696284"/>
    <lineage>
        <taxon>Bacteria</taxon>
        <taxon>Bacillati</taxon>
        <taxon>Actinomycetota</taxon>
        <taxon>Actinomycetes</taxon>
        <taxon>Streptosporangiales</taxon>
        <taxon>Streptosporangiaceae</taxon>
        <taxon>Herbidospora</taxon>
    </lineage>
</organism>
<dbReference type="InterPro" id="IPR001375">
    <property type="entry name" value="Peptidase_S9_cat"/>
</dbReference>
<dbReference type="AlphaFoldDB" id="A0A7C9JFE7"/>